<reference evidence="6 7" key="1">
    <citation type="journal article" date="2016" name="Nat. Commun.">
        <title>Ectomycorrhizal ecology is imprinted in the genome of the dominant symbiotic fungus Cenococcum geophilum.</title>
        <authorList>
            <consortium name="DOE Joint Genome Institute"/>
            <person name="Peter M."/>
            <person name="Kohler A."/>
            <person name="Ohm R.A."/>
            <person name="Kuo A."/>
            <person name="Krutzmann J."/>
            <person name="Morin E."/>
            <person name="Arend M."/>
            <person name="Barry K.W."/>
            <person name="Binder M."/>
            <person name="Choi C."/>
            <person name="Clum A."/>
            <person name="Copeland A."/>
            <person name="Grisel N."/>
            <person name="Haridas S."/>
            <person name="Kipfer T."/>
            <person name="LaButti K."/>
            <person name="Lindquist E."/>
            <person name="Lipzen A."/>
            <person name="Maire R."/>
            <person name="Meier B."/>
            <person name="Mihaltcheva S."/>
            <person name="Molinier V."/>
            <person name="Murat C."/>
            <person name="Poggeler S."/>
            <person name="Quandt C.A."/>
            <person name="Sperisen C."/>
            <person name="Tritt A."/>
            <person name="Tisserant E."/>
            <person name="Crous P.W."/>
            <person name="Henrissat B."/>
            <person name="Nehls U."/>
            <person name="Egli S."/>
            <person name="Spatafora J.W."/>
            <person name="Grigoriev I.V."/>
            <person name="Martin F.M."/>
        </authorList>
    </citation>
    <scope>NUCLEOTIDE SEQUENCE [LARGE SCALE GENOMIC DNA]</scope>
    <source>
        <strain evidence="6 7">CBS 207.34</strain>
    </source>
</reference>
<organism evidence="6 7">
    <name type="scientific">Glonium stellatum</name>
    <dbReference type="NCBI Taxonomy" id="574774"/>
    <lineage>
        <taxon>Eukaryota</taxon>
        <taxon>Fungi</taxon>
        <taxon>Dikarya</taxon>
        <taxon>Ascomycota</taxon>
        <taxon>Pezizomycotina</taxon>
        <taxon>Dothideomycetes</taxon>
        <taxon>Pleosporomycetidae</taxon>
        <taxon>Gloniales</taxon>
        <taxon>Gloniaceae</taxon>
        <taxon>Glonium</taxon>
    </lineage>
</organism>
<evidence type="ECO:0000313" key="6">
    <source>
        <dbReference type="EMBL" id="OCL03803.1"/>
    </source>
</evidence>
<proteinExistence type="inferred from homology"/>
<name>A0A8E2ESC6_9PEZI</name>
<comment type="subcellular location">
    <subcellularLocation>
        <location evidence="1">Nucleus</location>
    </subcellularLocation>
</comment>
<dbReference type="InterPro" id="IPR021627">
    <property type="entry name" value="Mediator_Med27"/>
</dbReference>
<evidence type="ECO:0000256" key="4">
    <source>
        <dbReference type="ARBA" id="ARBA00023163"/>
    </source>
</evidence>
<dbReference type="AlphaFoldDB" id="A0A8E2ESC6"/>
<dbReference type="EMBL" id="KV750677">
    <property type="protein sequence ID" value="OCL03803.1"/>
    <property type="molecule type" value="Genomic_DNA"/>
</dbReference>
<protein>
    <submittedName>
        <fullName evidence="6">Uncharacterized protein</fullName>
    </submittedName>
</protein>
<keyword evidence="5" id="KW-0539">Nucleus</keyword>
<evidence type="ECO:0000256" key="5">
    <source>
        <dbReference type="ARBA" id="ARBA00023242"/>
    </source>
</evidence>
<accession>A0A8E2ESC6</accession>
<dbReference type="Pfam" id="PF11571">
    <property type="entry name" value="Med27"/>
    <property type="match status" value="1"/>
</dbReference>
<gene>
    <name evidence="6" type="ORF">AOQ84DRAFT_381249</name>
</gene>
<dbReference type="OrthoDB" id="5326237at2759"/>
<keyword evidence="3" id="KW-0805">Transcription regulation</keyword>
<evidence type="ECO:0000313" key="7">
    <source>
        <dbReference type="Proteomes" id="UP000250140"/>
    </source>
</evidence>
<keyword evidence="7" id="KW-1185">Reference proteome</keyword>
<dbReference type="GO" id="GO:0016592">
    <property type="term" value="C:mediator complex"/>
    <property type="evidence" value="ECO:0007669"/>
    <property type="project" value="InterPro"/>
</dbReference>
<sequence>MALEVSSSQQPAADWDETQCKAALAHLEKLQEQASLLPRCCRWPPDFDIVGRTTSYDPSHNTTSQDRAHDPGSILHGFKAAWQSQETQSILEHTKESQKADPDLSACVRVPKYGWVDILDNEKEAGAVEKGDQIAMLNNEEVDITGIVDAFKHEHPKFKVNIEADNQLINIMFRLPTLLMRFRVLRRKETNGNYKLDAECVGKMPLFPAITRCLASRPRPNDLKYLLDMIAAYTNTRRASCAKCTRLVDSSGMTPAARRSKRVESPEGASNLVWEALHERCL</sequence>
<evidence type="ECO:0000256" key="1">
    <source>
        <dbReference type="ARBA" id="ARBA00004123"/>
    </source>
</evidence>
<evidence type="ECO:0000256" key="3">
    <source>
        <dbReference type="ARBA" id="ARBA00023015"/>
    </source>
</evidence>
<dbReference type="Proteomes" id="UP000250140">
    <property type="component" value="Unassembled WGS sequence"/>
</dbReference>
<keyword evidence="4" id="KW-0804">Transcription</keyword>
<evidence type="ECO:0000256" key="2">
    <source>
        <dbReference type="ARBA" id="ARBA00008048"/>
    </source>
</evidence>
<comment type="similarity">
    <text evidence="2">Belongs to the Mediator complex subunit 27 family.</text>
</comment>